<evidence type="ECO:0000313" key="10">
    <source>
        <dbReference type="EMBL" id="KAL2766381.1"/>
    </source>
</evidence>
<protein>
    <recommendedName>
        <fullName evidence="7">medium-chain acyl-CoA ligase</fullName>
        <ecNumber evidence="7">6.2.1.2</ecNumber>
    </recommendedName>
</protein>
<evidence type="ECO:0000256" key="3">
    <source>
        <dbReference type="ARBA" id="ARBA00022741"/>
    </source>
</evidence>
<dbReference type="EC" id="6.2.1.2" evidence="7"/>
<evidence type="ECO:0000259" key="9">
    <source>
        <dbReference type="Pfam" id="PF00501"/>
    </source>
</evidence>
<dbReference type="InterPro" id="IPR000873">
    <property type="entry name" value="AMP-dep_synth/lig_dom"/>
</dbReference>
<dbReference type="Pfam" id="PF00501">
    <property type="entry name" value="AMP-binding"/>
    <property type="match status" value="1"/>
</dbReference>
<dbReference type="InterPro" id="IPR042099">
    <property type="entry name" value="ANL_N_sf"/>
</dbReference>
<name>A0ABD2DI43_DAUMA</name>
<dbReference type="PANTHER" id="PTHR43605">
    <property type="entry name" value="ACYL-COENZYME A SYNTHETASE"/>
    <property type="match status" value="1"/>
</dbReference>
<evidence type="ECO:0000256" key="1">
    <source>
        <dbReference type="ARBA" id="ARBA00006432"/>
    </source>
</evidence>
<evidence type="ECO:0000256" key="2">
    <source>
        <dbReference type="ARBA" id="ARBA00022598"/>
    </source>
</evidence>
<comment type="caution">
    <text evidence="10">The sequence shown here is derived from an EMBL/GenBank/DDBJ whole genome shotgun (WGS) entry which is preliminary data.</text>
</comment>
<accession>A0ABD2DI43</accession>
<evidence type="ECO:0000256" key="8">
    <source>
        <dbReference type="ARBA" id="ARBA00048477"/>
    </source>
</evidence>
<evidence type="ECO:0000256" key="7">
    <source>
        <dbReference type="ARBA" id="ARBA00039009"/>
    </source>
</evidence>
<reference evidence="10 11" key="1">
    <citation type="journal article" date="2024" name="G3 (Bethesda)">
        <title>A hybrid genome assembly of the endangered aye-aye (Daubentonia madagascariensis).</title>
        <authorList>
            <person name="Versoza C.J."/>
            <person name="Pfeifer S.P."/>
        </authorList>
    </citation>
    <scope>NUCLEOTIDE SEQUENCE [LARGE SCALE GENOMIC DNA]</scope>
    <source>
        <strain evidence="10">6821</strain>
    </source>
</reference>
<dbReference type="InterPro" id="IPR051087">
    <property type="entry name" value="Mitochondrial_ACSM"/>
</dbReference>
<keyword evidence="4" id="KW-0443">Lipid metabolism</keyword>
<evidence type="ECO:0000256" key="4">
    <source>
        <dbReference type="ARBA" id="ARBA00022832"/>
    </source>
</evidence>
<organism evidence="10 11">
    <name type="scientific">Daubentonia madagascariensis</name>
    <name type="common">Aye-aye</name>
    <name type="synonym">Sciurus madagascariensis</name>
    <dbReference type="NCBI Taxonomy" id="31869"/>
    <lineage>
        <taxon>Eukaryota</taxon>
        <taxon>Metazoa</taxon>
        <taxon>Chordata</taxon>
        <taxon>Craniata</taxon>
        <taxon>Vertebrata</taxon>
        <taxon>Euteleostomi</taxon>
        <taxon>Mammalia</taxon>
        <taxon>Eutheria</taxon>
        <taxon>Euarchontoglires</taxon>
        <taxon>Primates</taxon>
        <taxon>Strepsirrhini</taxon>
        <taxon>Chiromyiformes</taxon>
        <taxon>Daubentoniidae</taxon>
        <taxon>Daubentonia</taxon>
    </lineage>
</organism>
<keyword evidence="4" id="KW-0276">Fatty acid metabolism</keyword>
<dbReference type="GO" id="GO:0031956">
    <property type="term" value="F:medium-chain fatty acid-CoA ligase activity"/>
    <property type="evidence" value="ECO:0007669"/>
    <property type="project" value="UniProtKB-EC"/>
</dbReference>
<sequence length="134" mass="15471">MQWLMRFWVLRGIHKPSRGFHAAPWQLSSQPLSEAVAARRNNHDVPERFNFASCVLDYWAQMEKKGKRGPNPACWWVHSQGEELKWSFRELTALPRRVANVLTQTCGLQQGDHPALILPQVPEWWLATLGCIQA</sequence>
<dbReference type="EMBL" id="JBFSEQ010000011">
    <property type="protein sequence ID" value="KAL2766380.1"/>
    <property type="molecule type" value="Genomic_DNA"/>
</dbReference>
<dbReference type="SUPFAM" id="SSF56801">
    <property type="entry name" value="Acetyl-CoA synthetase-like"/>
    <property type="match status" value="1"/>
</dbReference>
<comment type="similarity">
    <text evidence="1">Belongs to the ATP-dependent AMP-binding enzyme family.</text>
</comment>
<dbReference type="PANTHER" id="PTHR43605:SF5">
    <property type="entry name" value="ACYL-COENZYME A SYNTHETASE ACSM1, MITOCHONDRIAL"/>
    <property type="match status" value="1"/>
</dbReference>
<dbReference type="EMBL" id="JBFSEQ010000011">
    <property type="protein sequence ID" value="KAL2766381.1"/>
    <property type="molecule type" value="Genomic_DNA"/>
</dbReference>
<evidence type="ECO:0000256" key="5">
    <source>
        <dbReference type="ARBA" id="ARBA00022840"/>
    </source>
</evidence>
<dbReference type="Proteomes" id="UP001610411">
    <property type="component" value="Unassembled WGS sequence"/>
</dbReference>
<dbReference type="AlphaFoldDB" id="A0ABD2DI43"/>
<keyword evidence="11" id="KW-1185">Reference proteome</keyword>
<feature type="non-terminal residue" evidence="10">
    <location>
        <position position="134"/>
    </location>
</feature>
<evidence type="ECO:0000256" key="6">
    <source>
        <dbReference type="ARBA" id="ARBA00022946"/>
    </source>
</evidence>
<proteinExistence type="inferred from homology"/>
<dbReference type="GO" id="GO:0006631">
    <property type="term" value="P:fatty acid metabolic process"/>
    <property type="evidence" value="ECO:0007669"/>
    <property type="project" value="UniProtKB-KW"/>
</dbReference>
<keyword evidence="2" id="KW-0436">Ligase</keyword>
<gene>
    <name evidence="10" type="ORF">WCI35_028348</name>
</gene>
<dbReference type="Gene3D" id="3.40.50.12780">
    <property type="entry name" value="N-terminal domain of ligase-like"/>
    <property type="match status" value="1"/>
</dbReference>
<feature type="domain" description="AMP-dependent synthetase/ligase" evidence="9">
    <location>
        <begin position="76"/>
        <end position="134"/>
    </location>
</feature>
<evidence type="ECO:0000313" key="11">
    <source>
        <dbReference type="Proteomes" id="UP001610411"/>
    </source>
</evidence>
<dbReference type="GO" id="GO:0005524">
    <property type="term" value="F:ATP binding"/>
    <property type="evidence" value="ECO:0007669"/>
    <property type="project" value="UniProtKB-KW"/>
</dbReference>
<keyword evidence="5" id="KW-0067">ATP-binding</keyword>
<keyword evidence="3" id="KW-0547">Nucleotide-binding</keyword>
<keyword evidence="6" id="KW-0809">Transit peptide</keyword>
<comment type="catalytic activity">
    <reaction evidence="8">
        <text>a medium-chain fatty acid + ATP + CoA = a medium-chain fatty acyl-CoA + AMP + diphosphate</text>
        <dbReference type="Rhea" id="RHEA:48340"/>
        <dbReference type="ChEBI" id="CHEBI:30616"/>
        <dbReference type="ChEBI" id="CHEBI:33019"/>
        <dbReference type="ChEBI" id="CHEBI:57287"/>
        <dbReference type="ChEBI" id="CHEBI:59558"/>
        <dbReference type="ChEBI" id="CHEBI:90546"/>
        <dbReference type="ChEBI" id="CHEBI:456215"/>
        <dbReference type="EC" id="6.2.1.2"/>
    </reaction>
    <physiologicalReaction direction="left-to-right" evidence="8">
        <dbReference type="Rhea" id="RHEA:48341"/>
    </physiologicalReaction>
</comment>